<dbReference type="Proteomes" id="UP001408789">
    <property type="component" value="Unassembled WGS sequence"/>
</dbReference>
<dbReference type="SMART" id="SM00220">
    <property type="entry name" value="S_TKc"/>
    <property type="match status" value="1"/>
</dbReference>
<dbReference type="InterPro" id="IPR008271">
    <property type="entry name" value="Ser/Thr_kinase_AS"/>
</dbReference>
<dbReference type="EMBL" id="JBCNJP010005983">
    <property type="protein sequence ID" value="KAK9049572.1"/>
    <property type="molecule type" value="Genomic_DNA"/>
</dbReference>
<dbReference type="GO" id="GO:0005524">
    <property type="term" value="F:ATP binding"/>
    <property type="evidence" value="ECO:0007669"/>
    <property type="project" value="UniProtKB-UniRule"/>
</dbReference>
<proteinExistence type="inferred from homology"/>
<evidence type="ECO:0000256" key="7">
    <source>
        <dbReference type="PROSITE-ProRule" id="PRU10141"/>
    </source>
</evidence>
<evidence type="ECO:0000256" key="6">
    <source>
        <dbReference type="ARBA" id="ARBA00022840"/>
    </source>
</evidence>
<feature type="binding site" evidence="7">
    <location>
        <position position="34"/>
    </location>
    <ligand>
        <name>ATP</name>
        <dbReference type="ChEBI" id="CHEBI:30616"/>
    </ligand>
</feature>
<evidence type="ECO:0000256" key="1">
    <source>
        <dbReference type="ARBA" id="ARBA00008832"/>
    </source>
</evidence>
<keyword evidence="6 7" id="KW-0067">ATP-binding</keyword>
<dbReference type="Pfam" id="PF00069">
    <property type="entry name" value="Pkinase"/>
    <property type="match status" value="1"/>
</dbReference>
<keyword evidence="5" id="KW-0418">Kinase</keyword>
<evidence type="ECO:0000259" key="9">
    <source>
        <dbReference type="PROSITE" id="PS50011"/>
    </source>
</evidence>
<protein>
    <recommendedName>
        <fullName evidence="9">Protein kinase domain-containing protein</fullName>
    </recommendedName>
</protein>
<keyword evidence="11" id="KW-1185">Reference proteome</keyword>
<dbReference type="InterPro" id="IPR017441">
    <property type="entry name" value="Protein_kinase_ATP_BS"/>
</dbReference>
<dbReference type="InterPro" id="IPR011009">
    <property type="entry name" value="Kinase-like_dom_sf"/>
</dbReference>
<evidence type="ECO:0000313" key="11">
    <source>
        <dbReference type="Proteomes" id="UP001408789"/>
    </source>
</evidence>
<keyword evidence="2 8" id="KW-0723">Serine/threonine-protein kinase</keyword>
<dbReference type="FunFam" id="1.10.510.10:FF:000624">
    <property type="entry name" value="Mitogen-activated protein kinase"/>
    <property type="match status" value="1"/>
</dbReference>
<reference evidence="10 11" key="1">
    <citation type="submission" date="2024-04" db="EMBL/GenBank/DDBJ databases">
        <title>The reference genome of an endangered Asteraceae, Deinandra increscens subsp. villosa, native to the Central Coast of California.</title>
        <authorList>
            <person name="Guilliams M."/>
            <person name="Hasenstab-Lehman K."/>
            <person name="Meyer R."/>
            <person name="Mcevoy S."/>
        </authorList>
    </citation>
    <scope>NUCLEOTIDE SEQUENCE [LARGE SCALE GENOMIC DNA]</scope>
    <source>
        <tissue evidence="10">Leaf</tissue>
    </source>
</reference>
<comment type="caution">
    <text evidence="10">The sequence shown here is derived from an EMBL/GenBank/DDBJ whole genome shotgun (WGS) entry which is preliminary data.</text>
</comment>
<accession>A0AAP0GI75</accession>
<dbReference type="PROSITE" id="PS00108">
    <property type="entry name" value="PROTEIN_KINASE_ST"/>
    <property type="match status" value="1"/>
</dbReference>
<dbReference type="SUPFAM" id="SSF56112">
    <property type="entry name" value="Protein kinase-like (PK-like)"/>
    <property type="match status" value="1"/>
</dbReference>
<evidence type="ECO:0000256" key="2">
    <source>
        <dbReference type="ARBA" id="ARBA00022527"/>
    </source>
</evidence>
<organism evidence="10 11">
    <name type="scientific">Deinandra increscens subsp. villosa</name>
    <dbReference type="NCBI Taxonomy" id="3103831"/>
    <lineage>
        <taxon>Eukaryota</taxon>
        <taxon>Viridiplantae</taxon>
        <taxon>Streptophyta</taxon>
        <taxon>Embryophyta</taxon>
        <taxon>Tracheophyta</taxon>
        <taxon>Spermatophyta</taxon>
        <taxon>Magnoliopsida</taxon>
        <taxon>eudicotyledons</taxon>
        <taxon>Gunneridae</taxon>
        <taxon>Pentapetalae</taxon>
        <taxon>asterids</taxon>
        <taxon>campanulids</taxon>
        <taxon>Asterales</taxon>
        <taxon>Asteraceae</taxon>
        <taxon>Asteroideae</taxon>
        <taxon>Heliantheae alliance</taxon>
        <taxon>Madieae</taxon>
        <taxon>Madiinae</taxon>
        <taxon>Deinandra</taxon>
    </lineage>
</organism>
<evidence type="ECO:0000256" key="4">
    <source>
        <dbReference type="ARBA" id="ARBA00022741"/>
    </source>
</evidence>
<gene>
    <name evidence="10" type="ORF">SSX86_031457</name>
</gene>
<dbReference type="GO" id="GO:0004674">
    <property type="term" value="F:protein serine/threonine kinase activity"/>
    <property type="evidence" value="ECO:0007669"/>
    <property type="project" value="UniProtKB-KW"/>
</dbReference>
<comment type="similarity">
    <text evidence="1">Belongs to the protein kinase superfamily. CMGC Ser/Thr protein kinase family. MAP kinase subfamily.</text>
</comment>
<dbReference type="InterPro" id="IPR000719">
    <property type="entry name" value="Prot_kinase_dom"/>
</dbReference>
<evidence type="ECO:0000256" key="3">
    <source>
        <dbReference type="ARBA" id="ARBA00022679"/>
    </source>
</evidence>
<name>A0AAP0GI75_9ASTR</name>
<dbReference type="Gene3D" id="1.10.510.10">
    <property type="entry name" value="Transferase(Phosphotransferase) domain 1"/>
    <property type="match status" value="1"/>
</dbReference>
<dbReference type="AlphaFoldDB" id="A0AAP0GI75"/>
<keyword evidence="4 7" id="KW-0547">Nucleotide-binding</keyword>
<dbReference type="InterPro" id="IPR050117">
    <property type="entry name" value="MAPK"/>
</dbReference>
<evidence type="ECO:0000256" key="8">
    <source>
        <dbReference type="RuleBase" id="RU000304"/>
    </source>
</evidence>
<dbReference type="PROSITE" id="PS00107">
    <property type="entry name" value="PROTEIN_KINASE_ATP"/>
    <property type="match status" value="1"/>
</dbReference>
<dbReference type="PROSITE" id="PS50011">
    <property type="entry name" value="PROTEIN_KINASE_DOM"/>
    <property type="match status" value="1"/>
</dbReference>
<dbReference type="PANTHER" id="PTHR24055">
    <property type="entry name" value="MITOGEN-ACTIVATED PROTEIN KINASE"/>
    <property type="match status" value="1"/>
</dbReference>
<feature type="domain" description="Protein kinase" evidence="9">
    <location>
        <begin position="4"/>
        <end position="285"/>
    </location>
</feature>
<keyword evidence="3" id="KW-0808">Transferase</keyword>
<sequence length="319" mass="36687">MKRYRIIGKLGRGTFGVVLKAFNRQTGEIVAIKKLSGSSDPDFDDLEREVKSLIVNNHENIVTLIDIVLEKNMRFLVFEYMQGSLHDRIVERADQARPFTESEVKDMCFQLFHGLACMHENGFIHRDLKPSNILVYRDTVKISDLGSSREIDDEFPYTHYVGTRCYRAPEVFLRSEVYDSKVDMWAMGAIMYKLFTFHSLFNGSSDLRVMHKICSVLGTPTQSSWPDGLELAREISYRFPEFEGVWLSELLPSASSEAVDLIGSLLSWDPRARPTAMEALRHPFFHGCHRALARGTRQCLKDSDSSKLFKLAYERLRKK</sequence>
<evidence type="ECO:0000256" key="5">
    <source>
        <dbReference type="ARBA" id="ARBA00022777"/>
    </source>
</evidence>
<dbReference type="Gene3D" id="3.30.200.20">
    <property type="entry name" value="Phosphorylase Kinase, domain 1"/>
    <property type="match status" value="1"/>
</dbReference>
<evidence type="ECO:0000313" key="10">
    <source>
        <dbReference type="EMBL" id="KAK9049572.1"/>
    </source>
</evidence>